<sequence length="455" mass="47003">MHRGENLPDLSFPPDMKNVQLFTDHADTARDIHVPHGSVMVPDPPFLASPYCPAEVLDPSAFMGLDSAAEFLQDKAVPEDHWMGAQHYEKGPDASFFAEPPVPSAAPGAEVLAVPERPAAAAPYFVPTALAASPEETKAAEAPKDAESVVASDATSISAEQAGLVLAGNTEPPHTADAGSVPPAEAEPPQGMDVGFAPAAEAKPPTAATAASTPVPDAGWSPAAHAQPHCAVDLEFAPAADTNPHHAMDLTFAPAADTGSPHAADLEFTFPAEAERLHAVDSGSAPAVDAMPSPAVDSSFLPAPQAKSVCAADTEVAAPGELVTSEASVEHKSPFHEPPAETTASTEQEPKAPEGYVDLSSEKAKDSALSASHHAEHPPAPTNHLSEAAVPVETKEDTALENKELLSEQSVTAADVPVPEQQKEEPEQNHVQHAEPPPGAALQEPAGTAQITLCF</sequence>
<dbReference type="AlphaFoldDB" id="A0A226N9F6"/>
<protein>
    <submittedName>
        <fullName evidence="2">Uncharacterized protein</fullName>
    </submittedName>
</protein>
<proteinExistence type="predicted"/>
<evidence type="ECO:0000313" key="2">
    <source>
        <dbReference type="EMBL" id="OXB64214.1"/>
    </source>
</evidence>
<feature type="region of interest" description="Disordered" evidence="1">
    <location>
        <begin position="326"/>
        <end position="455"/>
    </location>
</feature>
<feature type="compositionally biased region" description="Low complexity" evidence="1">
    <location>
        <begin position="197"/>
        <end position="218"/>
    </location>
</feature>
<feature type="compositionally biased region" description="Basic and acidic residues" evidence="1">
    <location>
        <begin position="421"/>
        <end position="433"/>
    </location>
</feature>
<evidence type="ECO:0000256" key="1">
    <source>
        <dbReference type="SAM" id="MobiDB-lite"/>
    </source>
</evidence>
<feature type="compositionally biased region" description="Basic and acidic residues" evidence="1">
    <location>
        <begin position="328"/>
        <end position="339"/>
    </location>
</feature>
<reference evidence="2 3" key="1">
    <citation type="submission" date="2016-07" db="EMBL/GenBank/DDBJ databases">
        <title>Disparate Historic Effective Population Sizes Predicted by Modern Levels of Genome Diversity for the Scaled Quail (Callipepla squamata) and the Northern Bobwhite (Colinus virginianus): Inferences from First and Second Generation Draft Genome Assemblies for Sympatric New World Quail.</title>
        <authorList>
            <person name="Oldeschulte D.L."/>
            <person name="Halley Y.A."/>
            <person name="Bhattarai E.K."/>
            <person name="Brashear W.A."/>
            <person name="Hill J."/>
            <person name="Metz R.P."/>
            <person name="Johnson C.D."/>
            <person name="Rollins D."/>
            <person name="Peterson M.J."/>
            <person name="Bickhart D.M."/>
            <person name="Decker J.E."/>
            <person name="Seabury C.M."/>
        </authorList>
    </citation>
    <scope>NUCLEOTIDE SEQUENCE [LARGE SCALE GENOMIC DNA]</scope>
    <source>
        <strain evidence="2 3">Texas</strain>
        <tissue evidence="2">Leg muscle</tissue>
    </source>
</reference>
<dbReference type="Proteomes" id="UP000198323">
    <property type="component" value="Unassembled WGS sequence"/>
</dbReference>
<evidence type="ECO:0000313" key="3">
    <source>
        <dbReference type="Proteomes" id="UP000198323"/>
    </source>
</evidence>
<keyword evidence="3" id="KW-1185">Reference proteome</keyword>
<comment type="caution">
    <text evidence="2">The sequence shown here is derived from an EMBL/GenBank/DDBJ whole genome shotgun (WGS) entry which is preliminary data.</text>
</comment>
<name>A0A226N9F6_CALSU</name>
<dbReference type="STRING" id="9009.A0A226N9F6"/>
<organism evidence="2 3">
    <name type="scientific">Callipepla squamata</name>
    <name type="common">Scaled quail</name>
    <dbReference type="NCBI Taxonomy" id="9009"/>
    <lineage>
        <taxon>Eukaryota</taxon>
        <taxon>Metazoa</taxon>
        <taxon>Chordata</taxon>
        <taxon>Craniata</taxon>
        <taxon>Vertebrata</taxon>
        <taxon>Euteleostomi</taxon>
        <taxon>Archelosauria</taxon>
        <taxon>Archosauria</taxon>
        <taxon>Dinosauria</taxon>
        <taxon>Saurischia</taxon>
        <taxon>Theropoda</taxon>
        <taxon>Coelurosauria</taxon>
        <taxon>Aves</taxon>
        <taxon>Neognathae</taxon>
        <taxon>Galloanserae</taxon>
        <taxon>Galliformes</taxon>
        <taxon>Odontophoridae</taxon>
        <taxon>Callipepla</taxon>
    </lineage>
</organism>
<feature type="region of interest" description="Disordered" evidence="1">
    <location>
        <begin position="168"/>
        <end position="226"/>
    </location>
</feature>
<dbReference type="EMBL" id="MCFN01000127">
    <property type="protein sequence ID" value="OXB64214.1"/>
    <property type="molecule type" value="Genomic_DNA"/>
</dbReference>
<gene>
    <name evidence="2" type="ORF">ASZ78_003662</name>
</gene>
<dbReference type="OrthoDB" id="9378527at2759"/>
<feature type="compositionally biased region" description="Basic and acidic residues" evidence="1">
    <location>
        <begin position="393"/>
        <end position="406"/>
    </location>
</feature>
<accession>A0A226N9F6</accession>